<name>A0ABS3UBV5_9ACTN</name>
<keyword evidence="1" id="KW-0472">Membrane</keyword>
<protein>
    <submittedName>
        <fullName evidence="2">DUF3515 domain-containing protein</fullName>
    </submittedName>
</protein>
<feature type="transmembrane region" description="Helical" evidence="1">
    <location>
        <begin position="20"/>
        <end position="44"/>
    </location>
</feature>
<organism evidence="2 3">
    <name type="scientific">Actinoplanes flavus</name>
    <dbReference type="NCBI Taxonomy" id="2820290"/>
    <lineage>
        <taxon>Bacteria</taxon>
        <taxon>Bacillati</taxon>
        <taxon>Actinomycetota</taxon>
        <taxon>Actinomycetes</taxon>
        <taxon>Micromonosporales</taxon>
        <taxon>Micromonosporaceae</taxon>
        <taxon>Actinoplanes</taxon>
    </lineage>
</organism>
<dbReference type="Pfam" id="PF12028">
    <property type="entry name" value="DUF3515"/>
    <property type="match status" value="1"/>
</dbReference>
<gene>
    <name evidence="2" type="ORF">J5X75_01845</name>
</gene>
<sequence length="208" mass="22097">MVDLETAKIEDAPDRTRRAAALWATAVAVPVTLIVGLVAFFSLIPEKKDEPAKVPQAIPSTPVLVDAPRLDEKTAQVCLAVTSQLPPKIRDLEARRVSAGPEQNAAYGEPAVIVSCGVPQPAMCTTLGDTTPGCVPLNTELLFMDNVCWFGKNDGGTAVLTTMDREVPVRVTVPPAYQSPAQWANEFSETIVKTVKSKPEGAMPSGCA</sequence>
<reference evidence="2 3" key="1">
    <citation type="submission" date="2021-03" db="EMBL/GenBank/DDBJ databases">
        <title>Actinoplanes flavus sp. nov., a novel actinomycete isolated from Coconut Palm rhizosphere soil.</title>
        <authorList>
            <person name="Luo X."/>
        </authorList>
    </citation>
    <scope>NUCLEOTIDE SEQUENCE [LARGE SCALE GENOMIC DNA]</scope>
    <source>
        <strain evidence="2 3">NEAU-H7</strain>
    </source>
</reference>
<accession>A0ABS3UBV5</accession>
<keyword evidence="1" id="KW-0812">Transmembrane</keyword>
<proteinExistence type="predicted"/>
<evidence type="ECO:0000313" key="3">
    <source>
        <dbReference type="Proteomes" id="UP000679690"/>
    </source>
</evidence>
<evidence type="ECO:0000313" key="2">
    <source>
        <dbReference type="EMBL" id="MBO3736259.1"/>
    </source>
</evidence>
<keyword evidence="3" id="KW-1185">Reference proteome</keyword>
<keyword evidence="1" id="KW-1133">Transmembrane helix</keyword>
<dbReference type="RefSeq" id="WP_208465395.1">
    <property type="nucleotide sequence ID" value="NZ_JAGFNS010000001.1"/>
</dbReference>
<comment type="caution">
    <text evidence="2">The sequence shown here is derived from an EMBL/GenBank/DDBJ whole genome shotgun (WGS) entry which is preliminary data.</text>
</comment>
<evidence type="ECO:0000256" key="1">
    <source>
        <dbReference type="SAM" id="Phobius"/>
    </source>
</evidence>
<dbReference type="InterPro" id="IPR021903">
    <property type="entry name" value="DUF3515"/>
</dbReference>
<dbReference type="EMBL" id="JAGFNS010000001">
    <property type="protein sequence ID" value="MBO3736259.1"/>
    <property type="molecule type" value="Genomic_DNA"/>
</dbReference>
<dbReference type="Proteomes" id="UP000679690">
    <property type="component" value="Unassembled WGS sequence"/>
</dbReference>